<dbReference type="GO" id="GO:0000155">
    <property type="term" value="F:phosphorelay sensor kinase activity"/>
    <property type="evidence" value="ECO:0007669"/>
    <property type="project" value="InterPro"/>
</dbReference>
<evidence type="ECO:0000256" key="7">
    <source>
        <dbReference type="ARBA" id="ARBA00022989"/>
    </source>
</evidence>
<evidence type="ECO:0000256" key="5">
    <source>
        <dbReference type="ARBA" id="ARBA00022692"/>
    </source>
</evidence>
<keyword evidence="4" id="KW-0808">Transferase</keyword>
<comment type="catalytic activity">
    <reaction evidence="1">
        <text>ATP + protein L-histidine = ADP + protein N-phospho-L-histidine.</text>
        <dbReference type="EC" id="2.7.13.3"/>
    </reaction>
</comment>
<dbReference type="SUPFAM" id="SSF55874">
    <property type="entry name" value="ATPase domain of HSP90 chaperone/DNA topoisomerase II/histidine kinase"/>
    <property type="match status" value="1"/>
</dbReference>
<keyword evidence="11" id="KW-1185">Reference proteome</keyword>
<evidence type="ECO:0000313" key="10">
    <source>
        <dbReference type="EMBL" id="QFI37226.1"/>
    </source>
</evidence>
<feature type="domain" description="Histidine kinase" evidence="9">
    <location>
        <begin position="492"/>
        <end position="710"/>
    </location>
</feature>
<dbReference type="Gene3D" id="3.30.565.10">
    <property type="entry name" value="Histidine kinase-like ATPase, C-terminal domain"/>
    <property type="match status" value="1"/>
</dbReference>
<dbReference type="InterPro" id="IPR036890">
    <property type="entry name" value="HATPase_C_sf"/>
</dbReference>
<dbReference type="InterPro" id="IPR005467">
    <property type="entry name" value="His_kinase_dom"/>
</dbReference>
<feature type="transmembrane region" description="Helical" evidence="8">
    <location>
        <begin position="409"/>
        <end position="433"/>
    </location>
</feature>
<dbReference type="RefSeq" id="WP_019442800.1">
    <property type="nucleotide sequence ID" value="NZ_ALOE01000037.1"/>
</dbReference>
<dbReference type="Pfam" id="PF02518">
    <property type="entry name" value="HATPase_c"/>
    <property type="match status" value="1"/>
</dbReference>
<dbReference type="Pfam" id="PF00512">
    <property type="entry name" value="HisKA"/>
    <property type="match status" value="1"/>
</dbReference>
<keyword evidence="6 10" id="KW-0418">Kinase</keyword>
<evidence type="ECO:0000256" key="8">
    <source>
        <dbReference type="SAM" id="Phobius"/>
    </source>
</evidence>
<dbReference type="SUPFAM" id="SSF47384">
    <property type="entry name" value="Homodimeric domain of signal transducing histidine kinase"/>
    <property type="match status" value="1"/>
</dbReference>
<dbReference type="CDD" id="cd00082">
    <property type="entry name" value="HisKA"/>
    <property type="match status" value="1"/>
</dbReference>
<sequence>MKFHFSLKTQLLLVASLMLLLPWAGCQSVSILETSLRQSHSQLLDVQMTAAAEQLQRKLNQSQYSDFNTNQGNYYAPLTDSKMLLDGFDGEESDWDNITTPWFQLNSYDYMPERDESKPPLAEEPPTSAKFKLAANDKLLYIFIQTSALRPHYYNPTQPQRPADQLNIRSINKTGLVSHWQIKPQGSGRVEMNNTSQVTSRNAGSWVWRDDHYTIEIAIPINLASDAIGFDLILNDQQLNQHFKSKPGSTYERSLVRETLDLNQQLATYQQPGLSLYLLNSQYWLIGKLSAEQMWNALDARTETENKSEIEIERKRETNENQVDPSWFSNAIYNKLFTSDSLPYWREPTSLGRWLSPAQLGKTTWYQDSPINKQLHSKTMLVNGQPFYFVAVQDSRQSLLSASKALNQLLILLFTIIAIIVSVLFTFASLLSWRIVKMKQNYRDAIDNDGKIMSVPDASKLPDELGDLSRVMQQLTVNQGKYTDYLASLADKLSHELKTPVAVIRTSLENLELSNLNPEASKYLTRAMQGTNRLSQTLNALSEATKLEQSFEYAQWQIVPFDDMLEELVDAYRQIYSSHQFKLTYDKSHTDKDNYAINLAPELIVQLLDKLISNAVDYAPVDQPVGFTLNKLDNQLQLLVENQGPHFSSDNIPQLFDSMVSNRQQSDTPHLGLGLHIVKLITDFHCGQVNAKNQQGPKGVIFELLLPIGKSSQR</sequence>
<organism evidence="10 11">
    <name type="scientific">Moritella marina ATCC 15381</name>
    <dbReference type="NCBI Taxonomy" id="1202962"/>
    <lineage>
        <taxon>Bacteria</taxon>
        <taxon>Pseudomonadati</taxon>
        <taxon>Pseudomonadota</taxon>
        <taxon>Gammaproteobacteria</taxon>
        <taxon>Alteromonadales</taxon>
        <taxon>Moritellaceae</taxon>
        <taxon>Moritella</taxon>
    </lineage>
</organism>
<evidence type="ECO:0000259" key="9">
    <source>
        <dbReference type="PROSITE" id="PS50109"/>
    </source>
</evidence>
<dbReference type="EMBL" id="CP044399">
    <property type="protein sequence ID" value="QFI37226.1"/>
    <property type="molecule type" value="Genomic_DNA"/>
</dbReference>
<dbReference type="PANTHER" id="PTHR45436">
    <property type="entry name" value="SENSOR HISTIDINE KINASE YKOH"/>
    <property type="match status" value="1"/>
</dbReference>
<gene>
    <name evidence="10" type="ORF">FR932_04980</name>
</gene>
<dbReference type="EC" id="2.7.13.3" evidence="2"/>
<evidence type="ECO:0000256" key="3">
    <source>
        <dbReference type="ARBA" id="ARBA00022553"/>
    </source>
</evidence>
<keyword evidence="7 8" id="KW-1133">Transmembrane helix</keyword>
<keyword evidence="3" id="KW-0597">Phosphoprotein</keyword>
<dbReference type="SMART" id="SM00388">
    <property type="entry name" value="HisKA"/>
    <property type="match status" value="1"/>
</dbReference>
<dbReference type="AlphaFoldDB" id="A0A5J6WGQ7"/>
<evidence type="ECO:0000256" key="2">
    <source>
        <dbReference type="ARBA" id="ARBA00012438"/>
    </source>
</evidence>
<dbReference type="KEGG" id="mmaa:FR932_04980"/>
<dbReference type="InterPro" id="IPR003661">
    <property type="entry name" value="HisK_dim/P_dom"/>
</dbReference>
<dbReference type="SMART" id="SM00387">
    <property type="entry name" value="HATPase_c"/>
    <property type="match status" value="1"/>
</dbReference>
<dbReference type="GO" id="GO:0005886">
    <property type="term" value="C:plasma membrane"/>
    <property type="evidence" value="ECO:0007669"/>
    <property type="project" value="TreeGrafter"/>
</dbReference>
<dbReference type="InterPro" id="IPR036097">
    <property type="entry name" value="HisK_dim/P_sf"/>
</dbReference>
<dbReference type="InterPro" id="IPR003594">
    <property type="entry name" value="HATPase_dom"/>
</dbReference>
<keyword evidence="8" id="KW-0472">Membrane</keyword>
<evidence type="ECO:0000256" key="4">
    <source>
        <dbReference type="ARBA" id="ARBA00022679"/>
    </source>
</evidence>
<dbReference type="PANTHER" id="PTHR45436:SF5">
    <property type="entry name" value="SENSOR HISTIDINE KINASE TRCS"/>
    <property type="match status" value="1"/>
</dbReference>
<evidence type="ECO:0000256" key="1">
    <source>
        <dbReference type="ARBA" id="ARBA00000085"/>
    </source>
</evidence>
<accession>A0A5J6WGQ7</accession>
<reference evidence="10 11" key="1">
    <citation type="submission" date="2019-09" db="EMBL/GenBank/DDBJ databases">
        <title>Hybrid Assembly of the complete Genome of the Deep-Sea Bacterium Moritella marina from long Nanopore and Illumina reads.</title>
        <authorList>
            <person name="Magin S."/>
            <person name="Georgoulis A."/>
            <person name="Papadimitriou K."/>
            <person name="Iliakis G."/>
            <person name="Vorgias C.E."/>
        </authorList>
    </citation>
    <scope>NUCLEOTIDE SEQUENCE [LARGE SCALE GENOMIC DNA]</scope>
    <source>
        <strain evidence="10 11">MP-1</strain>
    </source>
</reference>
<keyword evidence="5 8" id="KW-0812">Transmembrane</keyword>
<evidence type="ECO:0000313" key="11">
    <source>
        <dbReference type="Proteomes" id="UP000327424"/>
    </source>
</evidence>
<dbReference type="OrthoDB" id="6735159at2"/>
<proteinExistence type="predicted"/>
<protein>
    <recommendedName>
        <fullName evidence="2">histidine kinase</fullName>
        <ecNumber evidence="2">2.7.13.3</ecNumber>
    </recommendedName>
</protein>
<evidence type="ECO:0000256" key="6">
    <source>
        <dbReference type="ARBA" id="ARBA00022777"/>
    </source>
</evidence>
<dbReference type="Proteomes" id="UP000327424">
    <property type="component" value="Chromosome"/>
</dbReference>
<dbReference type="PROSITE" id="PS50109">
    <property type="entry name" value="HIS_KIN"/>
    <property type="match status" value="1"/>
</dbReference>
<dbReference type="InterPro" id="IPR050428">
    <property type="entry name" value="TCS_sensor_his_kinase"/>
</dbReference>
<dbReference type="Gene3D" id="1.10.287.130">
    <property type="match status" value="1"/>
</dbReference>
<name>A0A5J6WGQ7_MORMI</name>
<dbReference type="SUPFAM" id="SSF49344">
    <property type="entry name" value="CBD9-like"/>
    <property type="match status" value="1"/>
</dbReference>